<feature type="transmembrane region" description="Helical" evidence="1">
    <location>
        <begin position="20"/>
        <end position="38"/>
    </location>
</feature>
<evidence type="ECO:0008006" key="4">
    <source>
        <dbReference type="Google" id="ProtNLM"/>
    </source>
</evidence>
<sequence length="218" mass="23909">MSPGLYVFRCRHRGQAAIEFTLAILVLLLAASALFEVLQWQRQRQLLYLALIEAARAGSVTHLHPDAMRRAFLAALAPLPPQPRHADARAAGLLPWRLEVLQPAEVHYRRHGQRQPGLPAPAINNDYQAEQARARPGSPSIHEANTLRLRLTYASAPATSLLAALLPGLAPLAGDACQRALLAAGWLAIRLELSMEMHSHPARWPEIEGVHTLSRPCG</sequence>
<organism evidence="2 3">
    <name type="scientific">Bordetella genomosp. 12</name>
    <dbReference type="NCBI Taxonomy" id="463035"/>
    <lineage>
        <taxon>Bacteria</taxon>
        <taxon>Pseudomonadati</taxon>
        <taxon>Pseudomonadota</taxon>
        <taxon>Betaproteobacteria</taxon>
        <taxon>Burkholderiales</taxon>
        <taxon>Alcaligenaceae</taxon>
        <taxon>Bordetella</taxon>
    </lineage>
</organism>
<keyword evidence="1" id="KW-0812">Transmembrane</keyword>
<name>A0A261VJC2_9BORD</name>
<reference evidence="3" key="1">
    <citation type="submission" date="2017-05" db="EMBL/GenBank/DDBJ databases">
        <title>Complete and WGS of Bordetella genogroups.</title>
        <authorList>
            <person name="Spilker T."/>
            <person name="Lipuma J."/>
        </authorList>
    </citation>
    <scope>NUCLEOTIDE SEQUENCE [LARGE SCALE GENOMIC DNA]</scope>
    <source>
        <strain evidence="3">AU6712</strain>
    </source>
</reference>
<keyword evidence="1" id="KW-1133">Transmembrane helix</keyword>
<keyword evidence="1" id="KW-0472">Membrane</keyword>
<dbReference type="AlphaFoldDB" id="A0A261VJC2"/>
<dbReference type="OrthoDB" id="8681001at2"/>
<evidence type="ECO:0000313" key="2">
    <source>
        <dbReference type="EMBL" id="OZI74175.1"/>
    </source>
</evidence>
<evidence type="ECO:0000313" key="3">
    <source>
        <dbReference type="Proteomes" id="UP000216429"/>
    </source>
</evidence>
<keyword evidence="3" id="KW-1185">Reference proteome</keyword>
<proteinExistence type="predicted"/>
<dbReference type="Proteomes" id="UP000216429">
    <property type="component" value="Unassembled WGS sequence"/>
</dbReference>
<comment type="caution">
    <text evidence="2">The sequence shown here is derived from an EMBL/GenBank/DDBJ whole genome shotgun (WGS) entry which is preliminary data.</text>
</comment>
<gene>
    <name evidence="2" type="ORF">CAL22_06650</name>
</gene>
<accession>A0A261VJC2</accession>
<protein>
    <recommendedName>
        <fullName evidence="4">Pilus assembly protein TadE</fullName>
    </recommendedName>
</protein>
<evidence type="ECO:0000256" key="1">
    <source>
        <dbReference type="SAM" id="Phobius"/>
    </source>
</evidence>
<dbReference type="RefSeq" id="WP_094811604.1">
    <property type="nucleotide sequence ID" value="NZ_NEVU01000002.1"/>
</dbReference>
<dbReference type="EMBL" id="NEVU01000002">
    <property type="protein sequence ID" value="OZI74175.1"/>
    <property type="molecule type" value="Genomic_DNA"/>
</dbReference>